<comment type="caution">
    <text evidence="1">The sequence shown here is derived from an EMBL/GenBank/DDBJ whole genome shotgun (WGS) entry which is preliminary data.</text>
</comment>
<dbReference type="EMBL" id="CAUYUJ010014674">
    <property type="protein sequence ID" value="CAK0844558.1"/>
    <property type="molecule type" value="Genomic_DNA"/>
</dbReference>
<keyword evidence="2" id="KW-1185">Reference proteome</keyword>
<organism evidence="1 2">
    <name type="scientific">Prorocentrum cordatum</name>
    <dbReference type="NCBI Taxonomy" id="2364126"/>
    <lineage>
        <taxon>Eukaryota</taxon>
        <taxon>Sar</taxon>
        <taxon>Alveolata</taxon>
        <taxon>Dinophyceae</taxon>
        <taxon>Prorocentrales</taxon>
        <taxon>Prorocentraceae</taxon>
        <taxon>Prorocentrum</taxon>
    </lineage>
</organism>
<evidence type="ECO:0008006" key="3">
    <source>
        <dbReference type="Google" id="ProtNLM"/>
    </source>
</evidence>
<evidence type="ECO:0000313" key="1">
    <source>
        <dbReference type="EMBL" id="CAK0844558.1"/>
    </source>
</evidence>
<dbReference type="Proteomes" id="UP001189429">
    <property type="component" value="Unassembled WGS sequence"/>
</dbReference>
<accession>A0ABN9TFH2</accession>
<evidence type="ECO:0000313" key="2">
    <source>
        <dbReference type="Proteomes" id="UP001189429"/>
    </source>
</evidence>
<sequence>MAAPMAEEKKATARVELRGFPPWTEVDDLKAVIDGCGTPSLDVRLQYKAELGGVVAVGLFTSLYEASAVAAQLNGFEFTPGYPLEAHGEHMTPEDAGFRASGLLARLSGVQVDSREIQGGPLGQ</sequence>
<gene>
    <name evidence="1" type="ORF">PCOR1329_LOCUS38633</name>
</gene>
<protein>
    <recommendedName>
        <fullName evidence="3">RRM domain-containing protein</fullName>
    </recommendedName>
</protein>
<reference evidence="1" key="1">
    <citation type="submission" date="2023-10" db="EMBL/GenBank/DDBJ databases">
        <authorList>
            <person name="Chen Y."/>
            <person name="Shah S."/>
            <person name="Dougan E. K."/>
            <person name="Thang M."/>
            <person name="Chan C."/>
        </authorList>
    </citation>
    <scope>NUCLEOTIDE SEQUENCE [LARGE SCALE GENOMIC DNA]</scope>
</reference>
<proteinExistence type="predicted"/>
<name>A0ABN9TFH2_9DINO</name>